<dbReference type="EMBL" id="MRDB01000010">
    <property type="protein sequence ID" value="RKL44310.1"/>
    <property type="molecule type" value="Genomic_DNA"/>
</dbReference>
<name>A0A420TRZ5_GIBIN</name>
<sequence>MPPVLFRYSRYPILGWQRKRNSELPAPSQKQMRALDAVQFITQKNTMSLPISRGDMMFINDLAVFHARGEFKDGDASLQMPQSLQETFGARYTRKPGNLNPEVWDINHEPGLEELSFVNG</sequence>
<gene>
    <name evidence="2" type="ORF">BFJ72_g4043</name>
</gene>
<dbReference type="Proteomes" id="UP000283569">
    <property type="component" value="Unassembled WGS sequence"/>
</dbReference>
<organism evidence="2 3">
    <name type="scientific">Gibberella intermedia</name>
    <name type="common">Bulb rot disease fungus</name>
    <name type="synonym">Fusarium proliferatum</name>
    <dbReference type="NCBI Taxonomy" id="948311"/>
    <lineage>
        <taxon>Eukaryota</taxon>
        <taxon>Fungi</taxon>
        <taxon>Dikarya</taxon>
        <taxon>Ascomycota</taxon>
        <taxon>Pezizomycotina</taxon>
        <taxon>Sordariomycetes</taxon>
        <taxon>Hypocreomycetidae</taxon>
        <taxon>Hypocreales</taxon>
        <taxon>Nectriaceae</taxon>
        <taxon>Fusarium</taxon>
        <taxon>Fusarium fujikuroi species complex</taxon>
    </lineage>
</organism>
<protein>
    <submittedName>
        <fullName evidence="2">Uncharacterized protein</fullName>
    </submittedName>
</protein>
<evidence type="ECO:0000256" key="1">
    <source>
        <dbReference type="ARBA" id="ARBA00023002"/>
    </source>
</evidence>
<dbReference type="GO" id="GO:0016491">
    <property type="term" value="F:oxidoreductase activity"/>
    <property type="evidence" value="ECO:0007669"/>
    <property type="project" value="UniProtKB-KW"/>
</dbReference>
<proteinExistence type="predicted"/>
<dbReference type="AlphaFoldDB" id="A0A420TRZ5"/>
<dbReference type="Gene3D" id="3.60.130.10">
    <property type="entry name" value="Clavaminate synthase-like"/>
    <property type="match status" value="1"/>
</dbReference>
<evidence type="ECO:0000313" key="2">
    <source>
        <dbReference type="EMBL" id="RKL44310.1"/>
    </source>
</evidence>
<keyword evidence="1" id="KW-0560">Oxidoreductase</keyword>
<evidence type="ECO:0000313" key="3">
    <source>
        <dbReference type="Proteomes" id="UP000283569"/>
    </source>
</evidence>
<comment type="caution">
    <text evidence="2">The sequence shown here is derived from an EMBL/GenBank/DDBJ whole genome shotgun (WGS) entry which is preliminary data.</text>
</comment>
<reference evidence="2 3" key="1">
    <citation type="journal article" date="2018" name="Sci. Rep.">
        <title>Characterisation of pathogen-specific regions and novel effector candidates in Fusarium oxysporum f. sp. cepae.</title>
        <authorList>
            <person name="Armitage A.D."/>
            <person name="Taylor A."/>
            <person name="Sobczyk M.K."/>
            <person name="Baxter L."/>
            <person name="Greenfield B.P."/>
            <person name="Bates H.J."/>
            <person name="Wilson F."/>
            <person name="Jackson A.C."/>
            <person name="Ott S."/>
            <person name="Harrison R.J."/>
            <person name="Clarkson J.P."/>
        </authorList>
    </citation>
    <scope>NUCLEOTIDE SEQUENCE [LARGE SCALE GENOMIC DNA]</scope>
    <source>
        <strain evidence="2 3">Fp_A8</strain>
    </source>
</reference>
<accession>A0A420TRZ5</accession>
<dbReference type="InterPro" id="IPR042098">
    <property type="entry name" value="TauD-like_sf"/>
</dbReference>
<dbReference type="SUPFAM" id="SSF51197">
    <property type="entry name" value="Clavaminate synthase-like"/>
    <property type="match status" value="1"/>
</dbReference>